<feature type="region of interest" description="Disordered" evidence="1">
    <location>
        <begin position="305"/>
        <end position="327"/>
    </location>
</feature>
<gene>
    <name evidence="2" type="ORF">EDB81DRAFT_883742</name>
</gene>
<evidence type="ECO:0000313" key="2">
    <source>
        <dbReference type="EMBL" id="KAH7146318.1"/>
    </source>
</evidence>
<dbReference type="OrthoDB" id="5401786at2759"/>
<evidence type="ECO:0000256" key="1">
    <source>
        <dbReference type="SAM" id="MobiDB-lite"/>
    </source>
</evidence>
<organism evidence="2 3">
    <name type="scientific">Dactylonectria macrodidyma</name>
    <dbReference type="NCBI Taxonomy" id="307937"/>
    <lineage>
        <taxon>Eukaryota</taxon>
        <taxon>Fungi</taxon>
        <taxon>Dikarya</taxon>
        <taxon>Ascomycota</taxon>
        <taxon>Pezizomycotina</taxon>
        <taxon>Sordariomycetes</taxon>
        <taxon>Hypocreomycetidae</taxon>
        <taxon>Hypocreales</taxon>
        <taxon>Nectriaceae</taxon>
        <taxon>Dactylonectria</taxon>
    </lineage>
</organism>
<dbReference type="EMBL" id="JAGMUV010000008">
    <property type="protein sequence ID" value="KAH7146318.1"/>
    <property type="molecule type" value="Genomic_DNA"/>
</dbReference>
<keyword evidence="3" id="KW-1185">Reference proteome</keyword>
<dbReference type="AlphaFoldDB" id="A0A9P9ESS0"/>
<comment type="caution">
    <text evidence="2">The sequence shown here is derived from an EMBL/GenBank/DDBJ whole genome shotgun (WGS) entry which is preliminary data.</text>
</comment>
<reference evidence="2" key="1">
    <citation type="journal article" date="2021" name="Nat. Commun.">
        <title>Genetic determinants of endophytism in the Arabidopsis root mycobiome.</title>
        <authorList>
            <person name="Mesny F."/>
            <person name="Miyauchi S."/>
            <person name="Thiergart T."/>
            <person name="Pickel B."/>
            <person name="Atanasova L."/>
            <person name="Karlsson M."/>
            <person name="Huettel B."/>
            <person name="Barry K.W."/>
            <person name="Haridas S."/>
            <person name="Chen C."/>
            <person name="Bauer D."/>
            <person name="Andreopoulos W."/>
            <person name="Pangilinan J."/>
            <person name="LaButti K."/>
            <person name="Riley R."/>
            <person name="Lipzen A."/>
            <person name="Clum A."/>
            <person name="Drula E."/>
            <person name="Henrissat B."/>
            <person name="Kohler A."/>
            <person name="Grigoriev I.V."/>
            <person name="Martin F.M."/>
            <person name="Hacquard S."/>
        </authorList>
    </citation>
    <scope>NUCLEOTIDE SEQUENCE</scope>
    <source>
        <strain evidence="2">MPI-CAGE-AT-0147</strain>
    </source>
</reference>
<accession>A0A9P9ESS0</accession>
<name>A0A9P9ESS0_9HYPO</name>
<sequence>MSESLGKKELRKVNLALEALVNQPQLLDQARTRFNKSPPEMPSPILVDPFADPRTEEERLREKRYAKLTVQQLASMPNSQFWDQVHEAELFDHHLQSAIDHAKSHGWKVPIDLKSYSAQLSVDNEIHQRAVDTIQKQWAERGIWKAEWKLVPGKLGVPFGDWHHGGSLELESEPEIDTESAHASRPGTKKRQANSSRPKSDEETQRIAERRVALEREHEASRPYHHFVYLVSEARERIRQLLKLRGAQDEDPVDINTKAYEYVKNRWIKKKLWIEKWGVMPGMTWMHEHSFDDLLADETLLQGPYEAENVSPSPPSRSSSAAVSIGAQESFHSVSQWEQSAHSTGGAK</sequence>
<proteinExistence type="predicted"/>
<feature type="region of interest" description="Disordered" evidence="1">
    <location>
        <begin position="168"/>
        <end position="206"/>
    </location>
</feature>
<evidence type="ECO:0000313" key="3">
    <source>
        <dbReference type="Proteomes" id="UP000738349"/>
    </source>
</evidence>
<dbReference type="Proteomes" id="UP000738349">
    <property type="component" value="Unassembled WGS sequence"/>
</dbReference>
<protein>
    <submittedName>
        <fullName evidence="2">Uncharacterized protein</fullName>
    </submittedName>
</protein>